<dbReference type="InterPro" id="IPR045257">
    <property type="entry name" value="E2/Pdx1"/>
</dbReference>
<feature type="domain" description="Lipoyl-binding" evidence="6">
    <location>
        <begin position="4"/>
        <end position="79"/>
    </location>
</feature>
<organism evidence="8 9">
    <name type="scientific">Paracoccus pantotrophus</name>
    <name type="common">Thiosphaera pantotropha</name>
    <dbReference type="NCBI Taxonomy" id="82367"/>
    <lineage>
        <taxon>Bacteria</taxon>
        <taxon>Pseudomonadati</taxon>
        <taxon>Pseudomonadota</taxon>
        <taxon>Alphaproteobacteria</taxon>
        <taxon>Rhodobacterales</taxon>
        <taxon>Paracoccaceae</taxon>
        <taxon>Paracoccus</taxon>
    </lineage>
</organism>
<comment type="cofactor">
    <cofactor evidence="1 4">
        <name>(R)-lipoate</name>
        <dbReference type="ChEBI" id="CHEBI:83088"/>
    </cofactor>
</comment>
<evidence type="ECO:0000256" key="2">
    <source>
        <dbReference type="ARBA" id="ARBA00007317"/>
    </source>
</evidence>
<evidence type="ECO:0000259" key="6">
    <source>
        <dbReference type="PROSITE" id="PS50968"/>
    </source>
</evidence>
<dbReference type="CDD" id="cd06849">
    <property type="entry name" value="lipoyl_domain"/>
    <property type="match status" value="1"/>
</dbReference>
<evidence type="ECO:0000256" key="4">
    <source>
        <dbReference type="RuleBase" id="RU003423"/>
    </source>
</evidence>
<keyword evidence="4" id="KW-0808">Transferase</keyword>
<dbReference type="Pfam" id="PF02817">
    <property type="entry name" value="E3_binding"/>
    <property type="match status" value="2"/>
</dbReference>
<dbReference type="GO" id="GO:0045254">
    <property type="term" value="C:pyruvate dehydrogenase complex"/>
    <property type="evidence" value="ECO:0007669"/>
    <property type="project" value="InterPro"/>
</dbReference>
<dbReference type="Pfam" id="PF00364">
    <property type="entry name" value="Biotin_lipoyl"/>
    <property type="match status" value="1"/>
</dbReference>
<dbReference type="GO" id="GO:0006086">
    <property type="term" value="P:pyruvate decarboxylation to acetyl-CoA"/>
    <property type="evidence" value="ECO:0007669"/>
    <property type="project" value="InterPro"/>
</dbReference>
<dbReference type="InterPro" id="IPR000089">
    <property type="entry name" value="Biotin_lipoyl"/>
</dbReference>
<reference evidence="8 9" key="1">
    <citation type="submission" date="2020-07" db="EMBL/GenBank/DDBJ databases">
        <title>The complete genome of Paracoccus pantotrophus ACCC 10489.</title>
        <authorList>
            <person name="Si Y."/>
        </authorList>
    </citation>
    <scope>NUCLEOTIDE SEQUENCE [LARGE SCALE GENOMIC DNA]</scope>
    <source>
        <strain evidence="8 9">ACCC10489</strain>
        <plasmid evidence="8 9">unnamed1</plasmid>
    </source>
</reference>
<dbReference type="PANTHER" id="PTHR23151">
    <property type="entry name" value="DIHYDROLIPOAMIDE ACETYL/SUCCINYL-TRANSFERASE-RELATED"/>
    <property type="match status" value="1"/>
</dbReference>
<dbReference type="PANTHER" id="PTHR23151:SF75">
    <property type="entry name" value="DIHYDROLIPOYLLYSINE-RESIDUE ACETYLTRANSFERASE COMPONENT 5 OF PYRUVATE DEHYDROGENASE COMPLEX, CHLOROPLASTIC"/>
    <property type="match status" value="1"/>
</dbReference>
<dbReference type="Gene3D" id="4.10.320.10">
    <property type="entry name" value="E3-binding domain"/>
    <property type="match status" value="2"/>
</dbReference>
<proteinExistence type="inferred from homology"/>
<dbReference type="RefSeq" id="WP_074990663.1">
    <property type="nucleotide sequence ID" value="NZ_CP058691.1"/>
</dbReference>
<geneLocation type="plasmid" evidence="8 9">
    <name>unnamed1</name>
</geneLocation>
<evidence type="ECO:0000313" key="8">
    <source>
        <dbReference type="EMBL" id="QLH16702.1"/>
    </source>
</evidence>
<comment type="similarity">
    <text evidence="2 4">Belongs to the 2-oxoacid dehydrogenase family.</text>
</comment>
<feature type="region of interest" description="Disordered" evidence="5">
    <location>
        <begin position="105"/>
        <end position="132"/>
    </location>
</feature>
<protein>
    <recommendedName>
        <fullName evidence="4">Dihydrolipoamide acetyltransferase component of pyruvate dehydrogenase complex</fullName>
        <ecNumber evidence="4">2.3.1.-</ecNumber>
    </recommendedName>
</protein>
<name>A0A7H9BZX7_PARPN</name>
<keyword evidence="3 4" id="KW-0450">Lipoyl</keyword>
<dbReference type="InterPro" id="IPR001078">
    <property type="entry name" value="2-oxoacid_DH_actylTfrase"/>
</dbReference>
<feature type="domain" description="Peripheral subunit-binding (PSBD)" evidence="7">
    <location>
        <begin position="130"/>
        <end position="167"/>
    </location>
</feature>
<evidence type="ECO:0000256" key="5">
    <source>
        <dbReference type="SAM" id="MobiDB-lite"/>
    </source>
</evidence>
<dbReference type="GO" id="GO:0004742">
    <property type="term" value="F:dihydrolipoyllysine-residue acetyltransferase activity"/>
    <property type="evidence" value="ECO:0007669"/>
    <property type="project" value="TreeGrafter"/>
</dbReference>
<feature type="compositionally biased region" description="Low complexity" evidence="5">
    <location>
        <begin position="110"/>
        <end position="132"/>
    </location>
</feature>
<dbReference type="AlphaFoldDB" id="A0A7H9BZX7"/>
<dbReference type="SUPFAM" id="SSF52777">
    <property type="entry name" value="CoA-dependent acyltransferases"/>
    <property type="match status" value="1"/>
</dbReference>
<keyword evidence="8" id="KW-0614">Plasmid</keyword>
<dbReference type="PROSITE" id="PS00189">
    <property type="entry name" value="LIPOYL"/>
    <property type="match status" value="1"/>
</dbReference>
<accession>A0A7H9BZX7</accession>
<dbReference type="EC" id="2.3.1.-" evidence="4"/>
<evidence type="ECO:0000313" key="9">
    <source>
        <dbReference type="Proteomes" id="UP000509322"/>
    </source>
</evidence>
<sequence length="472" mass="48767">MALIHPVTLPKWGLEMSEGQISRWIVAEGDSVEPGTELVDIETDKIVNTLDTDRGGILRRILVPEGETAPVGALIAVLAEAEASEAELAAFIASYVPVDASFEPKDEAKSASPEPSPAAEAPAEAGAGPKASPLARRIAEQDGIDLAGVQGSGQGGKIKKADLPSRPAALAPDEAARRNTGAHASPVAVNFANALGFDLTGLKPSGYRGRISLADVQAAVQAAGLWSPPAAAIPAAPAVAPAAAAQGVEQPFTGMRKSIANALRHSKQTVPHFYTAMDVEMDALMALRGQFNSGREGAKISVNDFLLRAAALALAAHPEVNIHVSDGGITRFDQVDLCVAVAIDAGLVTPVIRNAAQRSLTEIAAEAGRLIAAARDRSLTAENLRGGTFTLSNLGMYGVRSFDAIINPPQGAILAVGGPRREARETAEGGLRFASVATLTLSADHRGIDGAVAARFLSALKARIEAPMALVM</sequence>
<dbReference type="PROSITE" id="PS50968">
    <property type="entry name" value="BIOTINYL_LIPOYL"/>
    <property type="match status" value="1"/>
</dbReference>
<dbReference type="InterPro" id="IPR003016">
    <property type="entry name" value="2-oxoA_DH_lipoyl-BS"/>
</dbReference>
<dbReference type="Gene3D" id="3.30.559.10">
    <property type="entry name" value="Chloramphenicol acetyltransferase-like domain"/>
    <property type="match status" value="1"/>
</dbReference>
<dbReference type="SUPFAM" id="SSF47005">
    <property type="entry name" value="Peripheral subunit-binding domain of 2-oxo acid dehydrogenase complex"/>
    <property type="match status" value="2"/>
</dbReference>
<keyword evidence="4" id="KW-0012">Acyltransferase</keyword>
<dbReference type="InterPro" id="IPR036625">
    <property type="entry name" value="E3-bd_dom_sf"/>
</dbReference>
<dbReference type="PROSITE" id="PS51826">
    <property type="entry name" value="PSBD"/>
    <property type="match status" value="1"/>
</dbReference>
<dbReference type="InterPro" id="IPR023213">
    <property type="entry name" value="CAT-like_dom_sf"/>
</dbReference>
<dbReference type="InterPro" id="IPR004167">
    <property type="entry name" value="PSBD"/>
</dbReference>
<evidence type="ECO:0000256" key="3">
    <source>
        <dbReference type="ARBA" id="ARBA00022823"/>
    </source>
</evidence>
<evidence type="ECO:0000259" key="7">
    <source>
        <dbReference type="PROSITE" id="PS51826"/>
    </source>
</evidence>
<gene>
    <name evidence="8" type="ORF">HYQ43_21025</name>
</gene>
<dbReference type="InterPro" id="IPR011053">
    <property type="entry name" value="Single_hybrid_motif"/>
</dbReference>
<dbReference type="SUPFAM" id="SSF51230">
    <property type="entry name" value="Single hybrid motif"/>
    <property type="match status" value="1"/>
</dbReference>
<evidence type="ECO:0000256" key="1">
    <source>
        <dbReference type="ARBA" id="ARBA00001938"/>
    </source>
</evidence>
<dbReference type="Pfam" id="PF00198">
    <property type="entry name" value="2-oxoacid_dh"/>
    <property type="match status" value="1"/>
</dbReference>
<dbReference type="Proteomes" id="UP000509322">
    <property type="component" value="Plasmid unnamed1"/>
</dbReference>
<dbReference type="EMBL" id="CP058691">
    <property type="protein sequence ID" value="QLH16702.1"/>
    <property type="molecule type" value="Genomic_DNA"/>
</dbReference>
<dbReference type="Gene3D" id="2.40.50.100">
    <property type="match status" value="1"/>
</dbReference>